<dbReference type="EMBL" id="CBXV010000006">
    <property type="protein sequence ID" value="CDM65865.1"/>
    <property type="molecule type" value="Genomic_DNA"/>
</dbReference>
<reference evidence="1 2" key="2">
    <citation type="submission" date="2015-01" db="EMBL/GenBank/DDBJ databases">
        <title>Complete genome sequence of Pyrinomonas methylaliphatogenes type strain K22T.</title>
        <authorList>
            <person name="Lee K.C.Y."/>
            <person name="Power J.F."/>
            <person name="Dunfield P.F."/>
            <person name="Morgan X.C."/>
            <person name="Huttenhower C."/>
            <person name="Stott M.B."/>
        </authorList>
    </citation>
    <scope>NUCLEOTIDE SEQUENCE [LARGE SCALE GENOMIC DNA]</scope>
    <source>
        <strain evidence="1 2">K22</strain>
    </source>
</reference>
<dbReference type="Proteomes" id="UP000031518">
    <property type="component" value="Unassembled WGS sequence"/>
</dbReference>
<evidence type="ECO:0000313" key="2">
    <source>
        <dbReference type="Proteomes" id="UP000031518"/>
    </source>
</evidence>
<sequence length="128" mass="14063">MSGKDAAPPHPGALSESGALAALVQSGELACRERCGFRPYLLCLPALVQNSGLVCRERVKLLVRFPEHRGIVARIRGVKISNRLQQIVLRAAAKPERFFVLVRTPLGDIRPSMYSSILFGVRFYCNAA</sequence>
<organism evidence="1 2">
    <name type="scientific">Pyrinomonas methylaliphatogenes</name>
    <dbReference type="NCBI Taxonomy" id="454194"/>
    <lineage>
        <taxon>Bacteria</taxon>
        <taxon>Pseudomonadati</taxon>
        <taxon>Acidobacteriota</taxon>
        <taxon>Blastocatellia</taxon>
        <taxon>Blastocatellales</taxon>
        <taxon>Pyrinomonadaceae</taxon>
        <taxon>Pyrinomonas</taxon>
    </lineage>
</organism>
<evidence type="ECO:0000313" key="1">
    <source>
        <dbReference type="EMBL" id="CDM65865.1"/>
    </source>
</evidence>
<protein>
    <submittedName>
        <fullName evidence="1">Uncharacterized protein</fullName>
    </submittedName>
</protein>
<accession>A0A0B6X0D3</accession>
<keyword evidence="2" id="KW-1185">Reference proteome</keyword>
<name>A0A0B6X0D3_9BACT</name>
<proteinExistence type="predicted"/>
<gene>
    <name evidence="1" type="ORF">PYK22_01873</name>
</gene>
<reference evidence="1 2" key="1">
    <citation type="submission" date="2013-12" db="EMBL/GenBank/DDBJ databases">
        <authorList>
            <person name="Stott M."/>
        </authorList>
    </citation>
    <scope>NUCLEOTIDE SEQUENCE [LARGE SCALE GENOMIC DNA]</scope>
    <source>
        <strain evidence="1 2">K22</strain>
    </source>
</reference>
<dbReference type="AlphaFoldDB" id="A0A0B6X0D3"/>
<dbReference type="STRING" id="454194.PYK22_01873"/>